<dbReference type="InterPro" id="IPR001867">
    <property type="entry name" value="OmpR/PhoB-type_DNA-bd"/>
</dbReference>
<dbReference type="Gene3D" id="1.25.40.10">
    <property type="entry name" value="Tetratricopeptide repeat domain"/>
    <property type="match status" value="1"/>
</dbReference>
<dbReference type="PANTHER" id="PTHR35807:SF1">
    <property type="entry name" value="TRANSCRIPTIONAL REGULATOR REDD"/>
    <property type="match status" value="1"/>
</dbReference>
<dbReference type="SUPFAM" id="SSF46894">
    <property type="entry name" value="C-terminal effector domain of the bipartite response regulators"/>
    <property type="match status" value="1"/>
</dbReference>
<evidence type="ECO:0000313" key="8">
    <source>
        <dbReference type="Proteomes" id="UP001500280"/>
    </source>
</evidence>
<reference evidence="7 8" key="1">
    <citation type="journal article" date="2019" name="Int. J. Syst. Evol. Microbiol.">
        <title>The Global Catalogue of Microorganisms (GCM) 10K type strain sequencing project: providing services to taxonomists for standard genome sequencing and annotation.</title>
        <authorList>
            <consortium name="The Broad Institute Genomics Platform"/>
            <consortium name="The Broad Institute Genome Sequencing Center for Infectious Disease"/>
            <person name="Wu L."/>
            <person name="Ma J."/>
        </authorList>
    </citation>
    <scope>NUCLEOTIDE SEQUENCE [LARGE SCALE GENOMIC DNA]</scope>
    <source>
        <strain evidence="7 8">JCM 14307</strain>
    </source>
</reference>
<dbReference type="InterPro" id="IPR011990">
    <property type="entry name" value="TPR-like_helical_dom_sf"/>
</dbReference>
<evidence type="ECO:0000259" key="5">
    <source>
        <dbReference type="SMART" id="SM00862"/>
    </source>
</evidence>
<feature type="domain" description="OmpR/PhoB-type" evidence="5">
    <location>
        <begin position="24"/>
        <end position="102"/>
    </location>
</feature>
<protein>
    <recommendedName>
        <fullName evidence="9">OmpR/PhoB-type domain-containing protein</fullName>
    </recommendedName>
</protein>
<feature type="domain" description="Bacterial transcriptional activator" evidence="6">
    <location>
        <begin position="109"/>
        <end position="250"/>
    </location>
</feature>
<accession>A0ABN2GDQ0</accession>
<evidence type="ECO:0000256" key="4">
    <source>
        <dbReference type="ARBA" id="ARBA00023163"/>
    </source>
</evidence>
<sequence>MSRAEIAKDLDCRVLGPLQLMVGQQKLKVPAGKNGVLLAILLVRVGELVSTEEVIDRLWGDDLPQRPKSALQTRITRVRHALDRGRPGLGQVVRSESGGYEFAVDPSQVDLIRFRQLAQRLPARCAVEESERLRQALDLVHGRILADVRGPALEADIIPGLEEELLLARERRCELEISLGRHRELVSELRGLVGRYTFRERFWLQLMTCLYRSDRQTEALEAYCEIDRRLRQEVGVDPCEELRTLHARILRNTAVQVA</sequence>
<keyword evidence="8" id="KW-1185">Reference proteome</keyword>
<dbReference type="PANTHER" id="PTHR35807">
    <property type="entry name" value="TRANSCRIPTIONAL REGULATOR REDD-RELATED"/>
    <property type="match status" value="1"/>
</dbReference>
<dbReference type="InterPro" id="IPR005158">
    <property type="entry name" value="BTAD"/>
</dbReference>
<organism evidence="7 8">
    <name type="scientific">Kribbella yunnanensis</name>
    <dbReference type="NCBI Taxonomy" id="190194"/>
    <lineage>
        <taxon>Bacteria</taxon>
        <taxon>Bacillati</taxon>
        <taxon>Actinomycetota</taxon>
        <taxon>Actinomycetes</taxon>
        <taxon>Propionibacteriales</taxon>
        <taxon>Kribbellaceae</taxon>
        <taxon>Kribbella</taxon>
    </lineage>
</organism>
<dbReference type="SMART" id="SM00862">
    <property type="entry name" value="Trans_reg_C"/>
    <property type="match status" value="1"/>
</dbReference>
<evidence type="ECO:0000256" key="3">
    <source>
        <dbReference type="ARBA" id="ARBA00023125"/>
    </source>
</evidence>
<dbReference type="InterPro" id="IPR016032">
    <property type="entry name" value="Sig_transdc_resp-reg_C-effctor"/>
</dbReference>
<evidence type="ECO:0000256" key="1">
    <source>
        <dbReference type="ARBA" id="ARBA00005820"/>
    </source>
</evidence>
<dbReference type="EMBL" id="BAAANF010000003">
    <property type="protein sequence ID" value="GAA1669584.1"/>
    <property type="molecule type" value="Genomic_DNA"/>
</dbReference>
<dbReference type="Pfam" id="PF03704">
    <property type="entry name" value="BTAD"/>
    <property type="match status" value="1"/>
</dbReference>
<dbReference type="CDD" id="cd15831">
    <property type="entry name" value="BTAD"/>
    <property type="match status" value="1"/>
</dbReference>
<name>A0ABN2GDQ0_9ACTN</name>
<dbReference type="InterPro" id="IPR051677">
    <property type="entry name" value="AfsR-DnrI-RedD_regulator"/>
</dbReference>
<dbReference type="SMART" id="SM01043">
    <property type="entry name" value="BTAD"/>
    <property type="match status" value="1"/>
</dbReference>
<dbReference type="Proteomes" id="UP001500280">
    <property type="component" value="Unassembled WGS sequence"/>
</dbReference>
<evidence type="ECO:0000259" key="6">
    <source>
        <dbReference type="SMART" id="SM01043"/>
    </source>
</evidence>
<keyword evidence="3" id="KW-0238">DNA-binding</keyword>
<dbReference type="InterPro" id="IPR036388">
    <property type="entry name" value="WH-like_DNA-bd_sf"/>
</dbReference>
<proteinExistence type="inferred from homology"/>
<keyword evidence="2" id="KW-0805">Transcription regulation</keyword>
<evidence type="ECO:0000313" key="7">
    <source>
        <dbReference type="EMBL" id="GAA1669584.1"/>
    </source>
</evidence>
<comment type="similarity">
    <text evidence="1">Belongs to the AfsR/DnrI/RedD regulatory family.</text>
</comment>
<comment type="caution">
    <text evidence="7">The sequence shown here is derived from an EMBL/GenBank/DDBJ whole genome shotgun (WGS) entry which is preliminary data.</text>
</comment>
<dbReference type="Gene3D" id="1.10.10.10">
    <property type="entry name" value="Winged helix-like DNA-binding domain superfamily/Winged helix DNA-binding domain"/>
    <property type="match status" value="1"/>
</dbReference>
<dbReference type="SUPFAM" id="SSF48452">
    <property type="entry name" value="TPR-like"/>
    <property type="match status" value="1"/>
</dbReference>
<keyword evidence="4" id="KW-0804">Transcription</keyword>
<gene>
    <name evidence="7" type="ORF">GCM10009745_10000</name>
</gene>
<evidence type="ECO:0000256" key="2">
    <source>
        <dbReference type="ARBA" id="ARBA00023015"/>
    </source>
</evidence>
<evidence type="ECO:0008006" key="9">
    <source>
        <dbReference type="Google" id="ProtNLM"/>
    </source>
</evidence>